<keyword evidence="1" id="KW-0732">Signal</keyword>
<protein>
    <submittedName>
        <fullName evidence="2">Putative secreted protein</fullName>
    </submittedName>
</protein>
<dbReference type="AlphaFoldDB" id="A0A023G0C0"/>
<evidence type="ECO:0000256" key="1">
    <source>
        <dbReference type="SAM" id="SignalP"/>
    </source>
</evidence>
<evidence type="ECO:0000313" key="2">
    <source>
        <dbReference type="EMBL" id="JAC27124.1"/>
    </source>
</evidence>
<accession>A0A023G0C0</accession>
<dbReference type="EMBL" id="GBBL01000196">
    <property type="protein sequence ID" value="JAC27124.1"/>
    <property type="molecule type" value="mRNA"/>
</dbReference>
<sequence length="97" mass="10731">MCEYGVCMCVCCWILSCFSSSCRAATSKKYVTPVGTLHHLVLAIDTMTTGNCSSLCKGSLYTYLSRFMASGVPFSTKMRCLRPIMPLKAFNRADSLY</sequence>
<reference evidence="2" key="1">
    <citation type="submission" date="2014-03" db="EMBL/GenBank/DDBJ databases">
        <title>The sialotranscriptome of Amblyomma triste, Amblyomma parvum and Amblyomma cajennense ticks, uncovered by 454-based RNA-seq.</title>
        <authorList>
            <person name="Garcia G.R."/>
            <person name="Gardinassi L.G."/>
            <person name="Ribeiro J.M."/>
            <person name="Anatrielo E."/>
            <person name="Ferreira B.R."/>
            <person name="Moreira H.N."/>
            <person name="Mafra C."/>
            <person name="Olegario M.M."/>
            <person name="Szabo P.J."/>
            <person name="Miranda-Santos I.K."/>
            <person name="Maruyama S.R."/>
        </authorList>
    </citation>
    <scope>NUCLEOTIDE SEQUENCE</scope>
    <source>
        <strain evidence="2">Araguapaz</strain>
        <tissue evidence="2">Salivary glands</tissue>
    </source>
</reference>
<feature type="chain" id="PRO_5005155117" evidence="1">
    <location>
        <begin position="25"/>
        <end position="97"/>
    </location>
</feature>
<organism evidence="2">
    <name type="scientific">Amblyomma parvum</name>
    <name type="common">South American tick</name>
    <dbReference type="NCBI Taxonomy" id="251391"/>
    <lineage>
        <taxon>Eukaryota</taxon>
        <taxon>Metazoa</taxon>
        <taxon>Ecdysozoa</taxon>
        <taxon>Arthropoda</taxon>
        <taxon>Chelicerata</taxon>
        <taxon>Arachnida</taxon>
        <taxon>Acari</taxon>
        <taxon>Parasitiformes</taxon>
        <taxon>Ixodida</taxon>
        <taxon>Ixodoidea</taxon>
        <taxon>Ixodidae</taxon>
        <taxon>Amblyomminae</taxon>
        <taxon>Amblyomma</taxon>
    </lineage>
</organism>
<feature type="signal peptide" evidence="1">
    <location>
        <begin position="1"/>
        <end position="24"/>
    </location>
</feature>
<proteinExistence type="evidence at transcript level"/>
<name>A0A023G0C0_AMBPA</name>